<feature type="region of interest" description="Disordered" evidence="1">
    <location>
        <begin position="120"/>
        <end position="222"/>
    </location>
</feature>
<gene>
    <name evidence="2" type="ORF">YALI1_F33524g</name>
</gene>
<feature type="region of interest" description="Disordered" evidence="1">
    <location>
        <begin position="69"/>
        <end position="108"/>
    </location>
</feature>
<reference evidence="2 3" key="1">
    <citation type="journal article" date="2016" name="PLoS ONE">
        <title>Sequence Assembly of Yarrowia lipolytica Strain W29/CLIB89 Shows Transposable Element Diversity.</title>
        <authorList>
            <person name="Magnan C."/>
            <person name="Yu J."/>
            <person name="Chang I."/>
            <person name="Jahn E."/>
            <person name="Kanomata Y."/>
            <person name="Wu J."/>
            <person name="Zeller M."/>
            <person name="Oakes M."/>
            <person name="Baldi P."/>
            <person name="Sandmeyer S."/>
        </authorList>
    </citation>
    <scope>NUCLEOTIDE SEQUENCE [LARGE SCALE GENOMIC DNA]</scope>
    <source>
        <strain evidence="3">CLIB89(W29)</strain>
    </source>
</reference>
<feature type="compositionally biased region" description="Low complexity" evidence="1">
    <location>
        <begin position="260"/>
        <end position="281"/>
    </location>
</feature>
<accession>A0A1D8NQ12</accession>
<organism evidence="2 3">
    <name type="scientific">Yarrowia lipolytica</name>
    <name type="common">Candida lipolytica</name>
    <dbReference type="NCBI Taxonomy" id="4952"/>
    <lineage>
        <taxon>Eukaryota</taxon>
        <taxon>Fungi</taxon>
        <taxon>Dikarya</taxon>
        <taxon>Ascomycota</taxon>
        <taxon>Saccharomycotina</taxon>
        <taxon>Dipodascomycetes</taxon>
        <taxon>Dipodascales</taxon>
        <taxon>Dipodascales incertae sedis</taxon>
        <taxon>Yarrowia</taxon>
    </lineage>
</organism>
<feature type="compositionally biased region" description="Polar residues" evidence="1">
    <location>
        <begin position="196"/>
        <end position="208"/>
    </location>
</feature>
<feature type="region of interest" description="Disordered" evidence="1">
    <location>
        <begin position="409"/>
        <end position="441"/>
    </location>
</feature>
<dbReference type="Proteomes" id="UP000182444">
    <property type="component" value="Chromosome 1F"/>
</dbReference>
<proteinExistence type="predicted"/>
<sequence>MSDSKLLASLLFKPSQPPPTKASPSTITLHASSHDTLQLTQMYSYPTIEEPQLADQDWYPTTQDFFSYPVPTVADHEPSPQAPQPQPQLFRPQYMGRSSSFSPSLDQLKRGDDFKTLMLPSSSNIHANAPHTQFTATRMKRSYTQPEKDNDTLRRSQSMMALSVSTDGRARLQPRESRAARDHSPHKFRIEEDIDSQSSYSDNVFSDRSSMSSASSASPQLATDFPSCVPVPVGVSRSKSCVSLSQFGGSAYPSLPPPAVSAASSTFHSPCSSPSPSVSSSSDEDDEVAAPKNDACVALARLVARKRSKSLKSTNAAPQRPPHVRSRSLVGASDTYQTRAAMSSTSTMESFQSRARRACAPVVPPASMLTPPASATSDKGFDFGMTRTSMRSISPKRGRTSMAVAFNYTDGSPHSHFHRRQMSLSDLSQLSLQPVQSEWSN</sequence>
<protein>
    <submittedName>
        <fullName evidence="2">Uncharacterized protein</fullName>
    </submittedName>
</protein>
<dbReference type="VEuPathDB" id="FungiDB:YALI0_F26081g"/>
<feature type="compositionally biased region" description="Polar residues" evidence="1">
    <location>
        <begin position="96"/>
        <end position="105"/>
    </location>
</feature>
<dbReference type="KEGG" id="yli:2909040"/>
<name>A0A1D8NQ12_YARLL</name>
<feature type="compositionally biased region" description="Basic and acidic residues" evidence="1">
    <location>
        <begin position="168"/>
        <end position="191"/>
    </location>
</feature>
<feature type="compositionally biased region" description="Low complexity" evidence="1">
    <location>
        <begin position="209"/>
        <end position="218"/>
    </location>
</feature>
<feature type="region of interest" description="Disordered" evidence="1">
    <location>
        <begin position="258"/>
        <end position="290"/>
    </location>
</feature>
<dbReference type="AlphaFoldDB" id="A0A1D8NQ12"/>
<evidence type="ECO:0000313" key="3">
    <source>
        <dbReference type="Proteomes" id="UP000182444"/>
    </source>
</evidence>
<evidence type="ECO:0000313" key="2">
    <source>
        <dbReference type="EMBL" id="AOW07722.1"/>
    </source>
</evidence>
<dbReference type="EMBL" id="CP017558">
    <property type="protein sequence ID" value="AOW07722.1"/>
    <property type="molecule type" value="Genomic_DNA"/>
</dbReference>
<feature type="region of interest" description="Disordered" evidence="1">
    <location>
        <begin position="1"/>
        <end position="27"/>
    </location>
</feature>
<dbReference type="GeneID" id="2909040"/>
<feature type="compositionally biased region" description="Polar residues" evidence="1">
    <location>
        <begin position="155"/>
        <end position="166"/>
    </location>
</feature>
<feature type="compositionally biased region" description="Polar residues" evidence="1">
    <location>
        <begin position="120"/>
        <end position="136"/>
    </location>
</feature>
<feature type="region of interest" description="Disordered" evidence="1">
    <location>
        <begin position="307"/>
        <end position="332"/>
    </location>
</feature>
<feature type="compositionally biased region" description="Low complexity" evidence="1">
    <location>
        <begin position="422"/>
        <end position="441"/>
    </location>
</feature>
<dbReference type="VEuPathDB" id="FungiDB:YALI1_F33524g"/>
<evidence type="ECO:0000256" key="1">
    <source>
        <dbReference type="SAM" id="MobiDB-lite"/>
    </source>
</evidence>
<dbReference type="RefSeq" id="XP_505893.3">
    <property type="nucleotide sequence ID" value="XM_505893.3"/>
</dbReference>